<evidence type="ECO:0000313" key="3">
    <source>
        <dbReference type="Proteomes" id="UP001457282"/>
    </source>
</evidence>
<dbReference type="InterPro" id="IPR001715">
    <property type="entry name" value="CH_dom"/>
</dbReference>
<keyword evidence="3" id="KW-1185">Reference proteome</keyword>
<dbReference type="GO" id="GO:0051015">
    <property type="term" value="F:actin filament binding"/>
    <property type="evidence" value="ECO:0007669"/>
    <property type="project" value="TreeGrafter"/>
</dbReference>
<name>A0AAW1YC01_RUBAR</name>
<dbReference type="SUPFAM" id="SSF47576">
    <property type="entry name" value="Calponin-homology domain, CH-domain"/>
    <property type="match status" value="1"/>
</dbReference>
<reference evidence="2 3" key="1">
    <citation type="journal article" date="2023" name="G3 (Bethesda)">
        <title>A chromosome-length genome assembly and annotation of blackberry (Rubus argutus, cv. 'Hillquist').</title>
        <authorList>
            <person name="Bruna T."/>
            <person name="Aryal R."/>
            <person name="Dudchenko O."/>
            <person name="Sargent D.J."/>
            <person name="Mead D."/>
            <person name="Buti M."/>
            <person name="Cavallini A."/>
            <person name="Hytonen T."/>
            <person name="Andres J."/>
            <person name="Pham M."/>
            <person name="Weisz D."/>
            <person name="Mascagni F."/>
            <person name="Usai G."/>
            <person name="Natali L."/>
            <person name="Bassil N."/>
            <person name="Fernandez G.E."/>
            <person name="Lomsadze A."/>
            <person name="Armour M."/>
            <person name="Olukolu B."/>
            <person name="Poorten T."/>
            <person name="Britton C."/>
            <person name="Davik J."/>
            <person name="Ashrafi H."/>
            <person name="Aiden E.L."/>
            <person name="Borodovsky M."/>
            <person name="Worthington M."/>
        </authorList>
    </citation>
    <scope>NUCLEOTIDE SEQUENCE [LARGE SCALE GENOMIC DNA]</scope>
    <source>
        <strain evidence="2">PI 553951</strain>
    </source>
</reference>
<dbReference type="GO" id="GO:0007015">
    <property type="term" value="P:actin filament organization"/>
    <property type="evidence" value="ECO:0007669"/>
    <property type="project" value="TreeGrafter"/>
</dbReference>
<dbReference type="PROSITE" id="PS50021">
    <property type="entry name" value="CH"/>
    <property type="match status" value="1"/>
</dbReference>
<dbReference type="CDD" id="cd21203">
    <property type="entry name" value="CH_AtKIN14-like"/>
    <property type="match status" value="1"/>
</dbReference>
<dbReference type="PANTHER" id="PTHR47385:SF25">
    <property type="entry name" value="CALPONIN"/>
    <property type="match status" value="1"/>
</dbReference>
<dbReference type="Proteomes" id="UP001457282">
    <property type="component" value="Unassembled WGS sequence"/>
</dbReference>
<dbReference type="Pfam" id="PF00307">
    <property type="entry name" value="CH"/>
    <property type="match status" value="1"/>
</dbReference>
<dbReference type="AlphaFoldDB" id="A0AAW1YC01"/>
<protein>
    <recommendedName>
        <fullName evidence="1">Calponin-homology (CH) domain-containing protein</fullName>
    </recommendedName>
</protein>
<proteinExistence type="predicted"/>
<comment type="caution">
    <text evidence="2">The sequence shown here is derived from an EMBL/GenBank/DDBJ whole genome shotgun (WGS) entry which is preliminary data.</text>
</comment>
<evidence type="ECO:0000313" key="2">
    <source>
        <dbReference type="EMBL" id="KAK9945731.1"/>
    </source>
</evidence>
<dbReference type="PANTHER" id="PTHR47385">
    <property type="entry name" value="CALPONIN"/>
    <property type="match status" value="1"/>
</dbReference>
<evidence type="ECO:0000259" key="1">
    <source>
        <dbReference type="PROSITE" id="PS50021"/>
    </source>
</evidence>
<dbReference type="FunFam" id="1.10.418.10:FF:000062">
    <property type="entry name" value="Kinesin-like protein KIN-14I isoform A"/>
    <property type="match status" value="1"/>
</dbReference>
<dbReference type="InterPro" id="IPR036872">
    <property type="entry name" value="CH_dom_sf"/>
</dbReference>
<dbReference type="InterPro" id="IPR050606">
    <property type="entry name" value="Calponin-like"/>
</dbReference>
<accession>A0AAW1YC01</accession>
<dbReference type="SMART" id="SM00033">
    <property type="entry name" value="CH"/>
    <property type="match status" value="1"/>
</dbReference>
<gene>
    <name evidence="2" type="ORF">M0R45_011230</name>
</gene>
<feature type="domain" description="Calponin-homology (CH)" evidence="1">
    <location>
        <begin position="42"/>
        <end position="163"/>
    </location>
</feature>
<dbReference type="EMBL" id="JBEDUW010000002">
    <property type="protein sequence ID" value="KAK9945731.1"/>
    <property type="molecule type" value="Genomic_DNA"/>
</dbReference>
<organism evidence="2 3">
    <name type="scientific">Rubus argutus</name>
    <name type="common">Southern blackberry</name>
    <dbReference type="NCBI Taxonomy" id="59490"/>
    <lineage>
        <taxon>Eukaryota</taxon>
        <taxon>Viridiplantae</taxon>
        <taxon>Streptophyta</taxon>
        <taxon>Embryophyta</taxon>
        <taxon>Tracheophyta</taxon>
        <taxon>Spermatophyta</taxon>
        <taxon>Magnoliopsida</taxon>
        <taxon>eudicotyledons</taxon>
        <taxon>Gunneridae</taxon>
        <taxon>Pentapetalae</taxon>
        <taxon>rosids</taxon>
        <taxon>fabids</taxon>
        <taxon>Rosales</taxon>
        <taxon>Rosaceae</taxon>
        <taxon>Rosoideae</taxon>
        <taxon>Rosoideae incertae sedis</taxon>
        <taxon>Rubus</taxon>
    </lineage>
</organism>
<dbReference type="Gene3D" id="1.10.418.10">
    <property type="entry name" value="Calponin-like domain"/>
    <property type="match status" value="1"/>
</dbReference>
<sequence length="296" mass="32451">MAAEAAGGALSMFSVVKDVLQQHGTRIGDLDLVESRKAEQAASRRNEAAGWLRKMIGVVVAKDLPAEPSEEEFRLGLRSGIILCNVINKVQPGAVPKVVESPCDSASIPDGALSAFQYFENVRNFLVAIEGMGLPTFEASDLEQGGKSARVVNTVLALKSYSDWRHTGGNGIWKLGGNVKPTISQDFCEKKFEPFMNSLSRTSSMNEKSLNALTSDLDSNKMTSSRSLNMLVRAVLLDKKPEEVPMLVESVLSKVMEQFEQRIATQYDLKDVAASHGNRPPMKFAFGDKRWKTIPK</sequence>
<dbReference type="GO" id="GO:0015629">
    <property type="term" value="C:actin cytoskeleton"/>
    <property type="evidence" value="ECO:0007669"/>
    <property type="project" value="TreeGrafter"/>
</dbReference>